<dbReference type="FunFam" id="1.25.40.570:FF:000005">
    <property type="entry name" value="26S proteasome regulatory subunit N7"/>
    <property type="match status" value="1"/>
</dbReference>
<dbReference type="GO" id="GO:0043161">
    <property type="term" value="P:proteasome-mediated ubiquitin-dependent protein catabolic process"/>
    <property type="evidence" value="ECO:0007669"/>
    <property type="project" value="TreeGrafter"/>
</dbReference>
<dbReference type="Gene3D" id="1.25.40.570">
    <property type="match status" value="1"/>
</dbReference>
<keyword evidence="6" id="KW-1185">Reference proteome</keyword>
<protein>
    <recommendedName>
        <fullName evidence="4">PCI domain-containing protein</fullName>
    </recommendedName>
</protein>
<dbReference type="Pfam" id="PF01399">
    <property type="entry name" value="PCI"/>
    <property type="match status" value="1"/>
</dbReference>
<evidence type="ECO:0000256" key="1">
    <source>
        <dbReference type="ARBA" id="ARBA00022942"/>
    </source>
</evidence>
<organism evidence="5 6">
    <name type="scientific">Clathrus columnatus</name>
    <dbReference type="NCBI Taxonomy" id="1419009"/>
    <lineage>
        <taxon>Eukaryota</taxon>
        <taxon>Fungi</taxon>
        <taxon>Dikarya</taxon>
        <taxon>Basidiomycota</taxon>
        <taxon>Agaricomycotina</taxon>
        <taxon>Agaricomycetes</taxon>
        <taxon>Phallomycetidae</taxon>
        <taxon>Phallales</taxon>
        <taxon>Clathraceae</taxon>
        <taxon>Clathrus</taxon>
    </lineage>
</organism>
<dbReference type="EMBL" id="BPWL01000005">
    <property type="protein sequence ID" value="GJJ10560.1"/>
    <property type="molecule type" value="Genomic_DNA"/>
</dbReference>
<gene>
    <name evidence="5" type="ORF">Clacol_004787</name>
</gene>
<dbReference type="InterPro" id="IPR011990">
    <property type="entry name" value="TPR-like_helical_dom_sf"/>
</dbReference>
<evidence type="ECO:0000256" key="3">
    <source>
        <dbReference type="ARBA" id="ARBA00093502"/>
    </source>
</evidence>
<dbReference type="InterPro" id="IPR045135">
    <property type="entry name" value="Rpn7_N"/>
</dbReference>
<dbReference type="Pfam" id="PF21154">
    <property type="entry name" value="RPN7_PSMD6_C"/>
    <property type="match status" value="1"/>
</dbReference>
<sequence length="373" mass="41917">MLEKNCSKAFAKMTFFRKDMAPYYRALTSVLDPSTSTSPPTNTTAPIPFDTDLYNEMVAINKEALDKFDKQLEEAEKTEGESDIADILRNKAMYLVRIGDKENALAAITVALEKNPGLGSKIDLALTLVRMGFFFGDQELIKENLAKASELAEKGGDWDRRNRLKVYQALHLLSIRQFARATPLLLDSLSTFTATELLSYERLVLYAVVAGTLTLSRVEMKKKILQSPEVNSVIHEIKDLPDYAKSLYECHYDKFYVALAALEQTHLLPSQTLRPHARWYVREIRIKAYAQLLESYSSLTLKSMSVAFGVSETFVDNDLSHFISSGRLNCTIDQVSGIVETTRPPTKSAQYEAVIKKGDVLLGSLQRLSKVLH</sequence>
<dbReference type="InterPro" id="IPR036390">
    <property type="entry name" value="WH_DNA-bd_sf"/>
</dbReference>
<dbReference type="AlphaFoldDB" id="A0AAV5A8E6"/>
<dbReference type="InterPro" id="IPR049549">
    <property type="entry name" value="RPN7_PSMD6_C"/>
</dbReference>
<proteinExistence type="predicted"/>
<dbReference type="Proteomes" id="UP001050691">
    <property type="component" value="Unassembled WGS sequence"/>
</dbReference>
<evidence type="ECO:0000256" key="2">
    <source>
        <dbReference type="ARBA" id="ARBA00093435"/>
    </source>
</evidence>
<evidence type="ECO:0000259" key="4">
    <source>
        <dbReference type="PROSITE" id="PS50250"/>
    </source>
</evidence>
<dbReference type="SUPFAM" id="SSF48452">
    <property type="entry name" value="TPR-like"/>
    <property type="match status" value="1"/>
</dbReference>
<dbReference type="SMART" id="SM00088">
    <property type="entry name" value="PINT"/>
    <property type="match status" value="1"/>
</dbReference>
<dbReference type="PROSITE" id="PS50250">
    <property type="entry name" value="PCI"/>
    <property type="match status" value="1"/>
</dbReference>
<dbReference type="SUPFAM" id="SSF46785">
    <property type="entry name" value="Winged helix' DNA-binding domain"/>
    <property type="match status" value="1"/>
</dbReference>
<comment type="subunit">
    <text evidence="3">The 26S proteasome is composed of a core protease, known as the 20S proteasome, capped at one or both ends by the 19S regulatory complex (RC). The RC is composed of at least 18 different subunits in two subcomplexes, the base and the lid, which form the portions proximal and distal to the 20S proteolytic core, respectively. Component of the lid subcomplex of the 19S RC.</text>
</comment>
<comment type="function">
    <text evidence="2">Component of the 19S cap proteasome complex which acts as a regulatory subunit of the 26S proteasome, involved in the ATP-dependent degradation of ubiquitinated proteins.</text>
</comment>
<feature type="domain" description="PCI" evidence="4">
    <location>
        <begin position="177"/>
        <end position="346"/>
    </location>
</feature>
<dbReference type="PANTHER" id="PTHR14145:SF1">
    <property type="entry name" value="26S PROTEASOME NON-ATPASE REGULATORY SUBUNIT 6"/>
    <property type="match status" value="1"/>
</dbReference>
<dbReference type="InterPro" id="IPR019585">
    <property type="entry name" value="Rpn7/CSN1"/>
</dbReference>
<accession>A0AAV5A8E6</accession>
<keyword evidence="1" id="KW-0647">Proteasome</keyword>
<evidence type="ECO:0000313" key="5">
    <source>
        <dbReference type="EMBL" id="GJJ10560.1"/>
    </source>
</evidence>
<dbReference type="GO" id="GO:0008541">
    <property type="term" value="C:proteasome regulatory particle, lid subcomplex"/>
    <property type="evidence" value="ECO:0007669"/>
    <property type="project" value="UniProtKB-ARBA"/>
</dbReference>
<dbReference type="PANTHER" id="PTHR14145">
    <property type="entry name" value="26S PROTESOME SUBUNIT 6"/>
    <property type="match status" value="1"/>
</dbReference>
<dbReference type="InterPro" id="IPR000717">
    <property type="entry name" value="PCI_dom"/>
</dbReference>
<reference evidence="5" key="1">
    <citation type="submission" date="2021-10" db="EMBL/GenBank/DDBJ databases">
        <title>De novo Genome Assembly of Clathrus columnatus (Basidiomycota, Fungi) Using Illumina and Nanopore Sequence Data.</title>
        <authorList>
            <person name="Ogiso-Tanaka E."/>
            <person name="Itagaki H."/>
            <person name="Hosoya T."/>
            <person name="Hosaka K."/>
        </authorList>
    </citation>
    <scope>NUCLEOTIDE SEQUENCE</scope>
    <source>
        <strain evidence="5">MO-923</strain>
    </source>
</reference>
<comment type="caution">
    <text evidence="5">The sequence shown here is derived from an EMBL/GenBank/DDBJ whole genome shotgun (WGS) entry which is preliminary data.</text>
</comment>
<dbReference type="Pfam" id="PF10602">
    <property type="entry name" value="RPN7"/>
    <property type="match status" value="1"/>
</dbReference>
<evidence type="ECO:0000313" key="6">
    <source>
        <dbReference type="Proteomes" id="UP001050691"/>
    </source>
</evidence>
<name>A0AAV5A8E6_9AGAM</name>